<dbReference type="Proteomes" id="UP001500804">
    <property type="component" value="Unassembled WGS sequence"/>
</dbReference>
<dbReference type="Pfam" id="PF13561">
    <property type="entry name" value="adh_short_C2"/>
    <property type="match status" value="1"/>
</dbReference>
<evidence type="ECO:0000313" key="2">
    <source>
        <dbReference type="EMBL" id="GAA5114085.1"/>
    </source>
</evidence>
<accession>A0ABP9NDZ9</accession>
<dbReference type="InterPro" id="IPR020904">
    <property type="entry name" value="Sc_DH/Rdtase_CS"/>
</dbReference>
<dbReference type="EMBL" id="BAABJO010000003">
    <property type="protein sequence ID" value="GAA5114085.1"/>
    <property type="molecule type" value="Genomic_DNA"/>
</dbReference>
<name>A0ABP9NDZ9_9PSEU</name>
<evidence type="ECO:0000313" key="3">
    <source>
        <dbReference type="Proteomes" id="UP001500804"/>
    </source>
</evidence>
<comment type="similarity">
    <text evidence="1">Belongs to the short-chain dehydrogenases/reductases (SDR) family.</text>
</comment>
<dbReference type="PANTHER" id="PTHR42760">
    <property type="entry name" value="SHORT-CHAIN DEHYDROGENASES/REDUCTASES FAMILY MEMBER"/>
    <property type="match status" value="1"/>
</dbReference>
<gene>
    <name evidence="2" type="ORF">GCM10023320_10640</name>
</gene>
<dbReference type="PRINTS" id="PR00080">
    <property type="entry name" value="SDRFAMILY"/>
</dbReference>
<sequence length="263" mass="27110">MTAPQARRLAGKVAIVTGGGSRAAGVGTGRAAAVLFARHGARVLVVDRDEKSARETVDMIGEDGGEALAHVADLTSDRDCAAMAGAAVERWGRIDVLDNNVGTEGPGTILDVDGTTWDTIMRVNVSTIVNASRAVVPVMAEGGGGAIVNLSSISAFRPRGLTPYTAAKGAVIALTRAMAIDHAAQGIRVNCIAPGPIYTPMVSADGMSDELRERRRTASPLAIEGTGWDVGHAAVFLVSDEARYITGAVLPVDGGVSIRSPDR</sequence>
<proteinExistence type="inferred from homology"/>
<organism evidence="2 3">
    <name type="scientific">Pseudonocardia adelaidensis</name>
    <dbReference type="NCBI Taxonomy" id="648754"/>
    <lineage>
        <taxon>Bacteria</taxon>
        <taxon>Bacillati</taxon>
        <taxon>Actinomycetota</taxon>
        <taxon>Actinomycetes</taxon>
        <taxon>Pseudonocardiales</taxon>
        <taxon>Pseudonocardiaceae</taxon>
        <taxon>Pseudonocardia</taxon>
    </lineage>
</organism>
<comment type="caution">
    <text evidence="2">The sequence shown here is derived from an EMBL/GenBank/DDBJ whole genome shotgun (WGS) entry which is preliminary data.</text>
</comment>
<dbReference type="SUPFAM" id="SSF51735">
    <property type="entry name" value="NAD(P)-binding Rossmann-fold domains"/>
    <property type="match status" value="1"/>
</dbReference>
<keyword evidence="3" id="KW-1185">Reference proteome</keyword>
<dbReference type="PROSITE" id="PS00061">
    <property type="entry name" value="ADH_SHORT"/>
    <property type="match status" value="1"/>
</dbReference>
<dbReference type="PANTHER" id="PTHR42760:SF122">
    <property type="entry name" value="NAD(P)-BINDING PROTEIN"/>
    <property type="match status" value="1"/>
</dbReference>
<dbReference type="CDD" id="cd05233">
    <property type="entry name" value="SDR_c"/>
    <property type="match status" value="1"/>
</dbReference>
<dbReference type="RefSeq" id="WP_345603636.1">
    <property type="nucleotide sequence ID" value="NZ_BAABJO010000003.1"/>
</dbReference>
<protein>
    <submittedName>
        <fullName evidence="2">Glucose 1-dehydrogenase</fullName>
    </submittedName>
</protein>
<dbReference type="PRINTS" id="PR00081">
    <property type="entry name" value="GDHRDH"/>
</dbReference>
<reference evidence="3" key="1">
    <citation type="journal article" date="2019" name="Int. J. Syst. Evol. Microbiol.">
        <title>The Global Catalogue of Microorganisms (GCM) 10K type strain sequencing project: providing services to taxonomists for standard genome sequencing and annotation.</title>
        <authorList>
            <consortium name="The Broad Institute Genomics Platform"/>
            <consortium name="The Broad Institute Genome Sequencing Center for Infectious Disease"/>
            <person name="Wu L."/>
            <person name="Ma J."/>
        </authorList>
    </citation>
    <scope>NUCLEOTIDE SEQUENCE [LARGE SCALE GENOMIC DNA]</scope>
    <source>
        <strain evidence="3">JCM 18302</strain>
    </source>
</reference>
<dbReference type="InterPro" id="IPR036291">
    <property type="entry name" value="NAD(P)-bd_dom_sf"/>
</dbReference>
<evidence type="ECO:0000256" key="1">
    <source>
        <dbReference type="ARBA" id="ARBA00006484"/>
    </source>
</evidence>
<dbReference type="Gene3D" id="3.40.50.720">
    <property type="entry name" value="NAD(P)-binding Rossmann-like Domain"/>
    <property type="match status" value="1"/>
</dbReference>
<dbReference type="InterPro" id="IPR002347">
    <property type="entry name" value="SDR_fam"/>
</dbReference>